<dbReference type="InterPro" id="IPR008928">
    <property type="entry name" value="6-hairpin_glycosidase_sf"/>
</dbReference>
<dbReference type="InterPro" id="IPR037824">
    <property type="entry name" value="GH94N_2_NdvB"/>
</dbReference>
<evidence type="ECO:0000256" key="2">
    <source>
        <dbReference type="ARBA" id="ARBA00022679"/>
    </source>
</evidence>
<evidence type="ECO:0000256" key="4">
    <source>
        <dbReference type="SAM" id="Phobius"/>
    </source>
</evidence>
<dbReference type="InterPro" id="IPR011013">
    <property type="entry name" value="Gal_mutarotase_sf_dom"/>
</dbReference>
<feature type="domain" description="Glycosyl hydrolase 94 supersandwich" evidence="6">
    <location>
        <begin position="2210"/>
        <end position="2478"/>
    </location>
</feature>
<dbReference type="InterPro" id="IPR037018">
    <property type="entry name" value="GH65_N"/>
</dbReference>
<comment type="caution">
    <text evidence="9">The sequence shown here is derived from an EMBL/GenBank/DDBJ whole genome shotgun (WGS) entry which is preliminary data.</text>
</comment>
<dbReference type="Pfam" id="PF17167">
    <property type="entry name" value="Glyco_hydro_94"/>
    <property type="match status" value="1"/>
</dbReference>
<dbReference type="InterPro" id="IPR019282">
    <property type="entry name" value="Glycoamylase-like_cons_dom"/>
</dbReference>
<accession>A0A9D7FIF7</accession>
<dbReference type="InterPro" id="IPR012341">
    <property type="entry name" value="6hp_glycosidase-like_sf"/>
</dbReference>
<feature type="domain" description="Glycoamylase-like" evidence="7">
    <location>
        <begin position="1441"/>
        <end position="1632"/>
    </location>
</feature>
<dbReference type="CDD" id="cd11756">
    <property type="entry name" value="GH94N_ChvB_NdvB_1_like"/>
    <property type="match status" value="1"/>
</dbReference>
<reference evidence="9" key="1">
    <citation type="submission" date="2020-10" db="EMBL/GenBank/DDBJ databases">
        <title>Connecting structure to function with the recovery of over 1000 high-quality activated sludge metagenome-assembled genomes encoding full-length rRNA genes using long-read sequencing.</title>
        <authorList>
            <person name="Singleton C.M."/>
            <person name="Petriglieri F."/>
            <person name="Kristensen J.M."/>
            <person name="Kirkegaard R.H."/>
            <person name="Michaelsen T.Y."/>
            <person name="Andersen M.H."/>
            <person name="Karst S.M."/>
            <person name="Dueholm M.S."/>
            <person name="Nielsen P.H."/>
            <person name="Albertsen M."/>
        </authorList>
    </citation>
    <scope>NUCLEOTIDE SEQUENCE</scope>
    <source>
        <strain evidence="9">EsbW_18-Q3-R4-48_MAXAC.044</strain>
    </source>
</reference>
<feature type="domain" description="Glycosyl hydrolase 94 catalytic" evidence="8">
    <location>
        <begin position="2493"/>
        <end position="2917"/>
    </location>
</feature>
<feature type="transmembrane region" description="Helical" evidence="4">
    <location>
        <begin position="389"/>
        <end position="408"/>
    </location>
</feature>
<organism evidence="9 10">
    <name type="scientific">Candidatus Propionivibrio dominans</name>
    <dbReference type="NCBI Taxonomy" id="2954373"/>
    <lineage>
        <taxon>Bacteria</taxon>
        <taxon>Pseudomonadati</taxon>
        <taxon>Pseudomonadota</taxon>
        <taxon>Betaproteobacteria</taxon>
        <taxon>Rhodocyclales</taxon>
        <taxon>Rhodocyclaceae</taxon>
        <taxon>Propionivibrio</taxon>
    </lineage>
</organism>
<dbReference type="Proteomes" id="UP000886602">
    <property type="component" value="Unassembled WGS sequence"/>
</dbReference>
<protein>
    <submittedName>
        <fullName evidence="9">Cyclic beta 1-2 glucan synthetase</fullName>
    </submittedName>
</protein>
<gene>
    <name evidence="9" type="ORF">IPJ48_04960</name>
</gene>
<evidence type="ECO:0000256" key="1">
    <source>
        <dbReference type="ARBA" id="ARBA00022676"/>
    </source>
</evidence>
<dbReference type="InterPro" id="IPR052047">
    <property type="entry name" value="GH94_Enzymes"/>
</dbReference>
<dbReference type="EMBL" id="JADJNC010000006">
    <property type="protein sequence ID" value="MBK7422486.1"/>
    <property type="molecule type" value="Genomic_DNA"/>
</dbReference>
<keyword evidence="4" id="KW-0812">Transmembrane</keyword>
<evidence type="ECO:0000256" key="3">
    <source>
        <dbReference type="SAM" id="MobiDB-lite"/>
    </source>
</evidence>
<dbReference type="GO" id="GO:0016757">
    <property type="term" value="F:glycosyltransferase activity"/>
    <property type="evidence" value="ECO:0007669"/>
    <property type="project" value="UniProtKB-KW"/>
</dbReference>
<dbReference type="SMART" id="SM01068">
    <property type="entry name" value="CBM_X"/>
    <property type="match status" value="2"/>
</dbReference>
<feature type="domain" description="Glycoside hydrolase family 65 C-terminal" evidence="5">
    <location>
        <begin position="2918"/>
        <end position="2958"/>
    </location>
</feature>
<dbReference type="Gene3D" id="1.50.10.10">
    <property type="match status" value="1"/>
</dbReference>
<dbReference type="InterPro" id="IPR037820">
    <property type="entry name" value="GH94N_NdvB"/>
</dbReference>
<dbReference type="Gene3D" id="1.50.10.140">
    <property type="match status" value="2"/>
</dbReference>
<feature type="domain" description="Glycosyl hydrolase 94 supersandwich" evidence="6">
    <location>
        <begin position="1685"/>
        <end position="1983"/>
    </location>
</feature>
<keyword evidence="4" id="KW-0472">Membrane</keyword>
<dbReference type="InterPro" id="IPR005194">
    <property type="entry name" value="Glyco_hydro_65_C"/>
</dbReference>
<keyword evidence="4" id="KW-1133">Transmembrane helix</keyword>
<dbReference type="Pfam" id="PF03633">
    <property type="entry name" value="Glyco_hydro_65C"/>
    <property type="match status" value="1"/>
</dbReference>
<feature type="transmembrane region" description="Helical" evidence="4">
    <location>
        <begin position="886"/>
        <end position="907"/>
    </location>
</feature>
<keyword evidence="2" id="KW-0808">Transferase</keyword>
<evidence type="ECO:0000259" key="8">
    <source>
        <dbReference type="Pfam" id="PF17167"/>
    </source>
</evidence>
<dbReference type="Pfam" id="PF10091">
    <property type="entry name" value="Glycoamylase"/>
    <property type="match status" value="1"/>
</dbReference>
<dbReference type="InterPro" id="IPR010383">
    <property type="entry name" value="Glyco_hydrolase_94_b-supersand"/>
</dbReference>
<dbReference type="SUPFAM" id="SSF48208">
    <property type="entry name" value="Six-hairpin glycosidases"/>
    <property type="match status" value="1"/>
</dbReference>
<proteinExistence type="predicted"/>
<evidence type="ECO:0000259" key="6">
    <source>
        <dbReference type="Pfam" id="PF06165"/>
    </source>
</evidence>
<dbReference type="Gene3D" id="2.60.420.10">
    <property type="entry name" value="Maltose phosphorylase, domain 3"/>
    <property type="match status" value="1"/>
</dbReference>
<dbReference type="GO" id="GO:0030246">
    <property type="term" value="F:carbohydrate binding"/>
    <property type="evidence" value="ECO:0007669"/>
    <property type="project" value="InterPro"/>
</dbReference>
<name>A0A9D7FIF7_9RHOO</name>
<feature type="transmembrane region" description="Helical" evidence="4">
    <location>
        <begin position="415"/>
        <end position="436"/>
    </location>
</feature>
<dbReference type="Gene3D" id="2.70.98.40">
    <property type="entry name" value="Glycoside hydrolase, family 65, N-terminal domain"/>
    <property type="match status" value="2"/>
</dbReference>
<dbReference type="CDD" id="cd11753">
    <property type="entry name" value="GH94N_ChvB_NdvB_2_like"/>
    <property type="match status" value="1"/>
</dbReference>
<evidence type="ECO:0000313" key="10">
    <source>
        <dbReference type="Proteomes" id="UP000886602"/>
    </source>
</evidence>
<dbReference type="InterPro" id="IPR033432">
    <property type="entry name" value="GH94_catalytic"/>
</dbReference>
<evidence type="ECO:0000313" key="9">
    <source>
        <dbReference type="EMBL" id="MBK7422486.1"/>
    </source>
</evidence>
<dbReference type="Pfam" id="PF06165">
    <property type="entry name" value="GH94_b-supersand"/>
    <property type="match status" value="2"/>
</dbReference>
<dbReference type="GO" id="GO:0005975">
    <property type="term" value="P:carbohydrate metabolic process"/>
    <property type="evidence" value="ECO:0007669"/>
    <property type="project" value="InterPro"/>
</dbReference>
<sequence length="2998" mass="330597">MEQHGKALAASHRLAPGRAPDQLLVRLAANESTLVSVCNLLAAAISENHRISPAGEWLLDNFYLIEEQIRTAKRHLPKGYSRDLPRLENLPSGASGPSAGCPRVYDIALEIISHGDGRVDTEVLSRFVAAYQTVTALKLGELWATPIMLRLAVIENLRRVAVGIAVGRVELNLANAWADTMTETAEKDPKSLILVIADMARSNPPMTSAFVAELARRLQGRGPALALPLTWIEQHLSESGLTIEQLVQLENQQQAADQVSISNSIGSLRVIGAVDWREFVETLSVVEQALLEDPGGVYGRMDFATRDRYRHAIEEIAKKGRLTEDEVARKAVDLARTGTTVNAGNGIGERARHIGFYLIDLGLPELERAADVRFSGLEILRRTAARFPLLLYLGPILLITALLTRALLAQTEPGLHFAGLSVGVNVGLSGLLLLLFGTFSLLAASQLAVALVNWLATLLVKPHALPRMDFSKGIPAQSRTLVVVPTMLTSVQNIEHLIEVLEVRFLANRDDCLHFGLLTDFADADQESLPADEPLVQLAQERIDELNAKYVSAANQTGDDIFFLFHRPRRWNPQEGIWMGYERKRGKLADLNALLRSAGCESQRGAVGALCAEVSRDSRSESRSSSFSHLAGNTAVLCGVKYVITLDTDTQLPRDAARLFVGAMAHPLNRPCYDEAKQRVVAGYGIMQPRVAISLPGTRNSRYARLYGGEPGIDPYTRAVSDVYQDVFGEGSFIGKGIYDVDAFEQALGNRFPENLILSHDLLEGCYVRAGLLSDVQLFEDYPARYSADVNRRYRWIRGDWQLAGWLLRQVPGRSRARDAGNRAGQGEAANDPMPSRNVVNTRQINPLSLLSQWKLIDNLRRSLAPAALTLLLLLGWTLQSSAAGWTVSVLGILVIPGLFALILDLLRKPDEVLLQQHLAAVARSALRHGQQVAFELACLPYEAYYSLDAIARTAWRMRVAQRRLLEWNPSSETEREAARKSAAHGHSEVSELATSYRSMWIAPAIASALAVHLASENPAALAVAAPILLLWLAAPFIAWWISRPLTRRKASLSAEQTFFLRMLARRIWEFFHSFVGPEDHWLPPDNIQEYRSAAVAHRTSPTNIGLALLANLSAYDFGFIPAGQLARRTANTLHTMDSLERYRGHFYNWYDTRTLEPLAPMYISTVDSGNLAGHLLTLRAGLLAVADDRIIDARLFNGLNDTFRILEDVLEDEADRVVAGLLVAFRHALDSVSATPPDTLAAMHASLDRLESGAAGLLAPFVGTVDVIDDYAPENEEKRQEARKWAQALERQCRESLDELTFLAPWLLLTTAPGGLAACFTRIDEFASITSIPSLRELARLDAGLCQKIGRRLDTATPPGENALTSGQRVWLADLQRAIQAASERARARMTAIDRLIVQTGEFAHMEYDFLFDKSRHLLSIGYNVGEHRMDAGFYDLLASEVRLGCFVAIAQGQLPQESWFALGRLLTGTGGDPVLLSWSGSMFEYLMPLLVMPSYDNTLLDQTCKAAVARQIEYGKQRGVPWGMSESGYNTVDVHLNYQYRAFGVPGLGLKRGLAEDLVVAPYASVLALMVAPEAACLNLERLAGKGFMGRFGFFEAIDYTPARQRRGQTCAVVRSYMAHHQGMSLLALAYLLLDRPMQRRFASDRLFQAVLLLLQERIPKVTALFSHTARLSGVRSTPLASELPIRLFSSPDTAVPEVQLLSNGRYHVMVTNAGGGYSRWKDLAVTRWREDGTCDNWGSFCYIRELTRGAGGTGDPFWSAAHQPTLRRAKKYEAIFSEGHAEFRRRDPVDASASVGLVGGGYFETHTEIVVSPEDDIELRRVRITNRSRQRREIEVTSYAEVVIAAPASDTLHPAFSNLFVQTEIMRERRAILCTRRPRSRDEQAPWMLHLMAVHGAVIGQVSYETDRARFIGRGRSAADPLAMSTSAALSGAEGSVLDPIVAIRHSLTLDAGQSVTVDTVTGMAETRDQAVSLIDKYQDRHLADRVLDLAWTHSQVVLRQLNASEIDAQLHARLASSVIYANAGLRADAAVQIMNRRGQSGLWGYAISGDLPIVLLQIGDAANIGLVRQLVQAHAYWRMKGLAVDLVIWNEDHAGYRQQLQEQIVGLITSGIEASVIDRPGGIFVRQAEQISGEDRILFQSVARALITDSRGSLEEQLDDRHLAAVLPPQLKPIRAHRPESAHADAAPGRDLILFNGLGGFAADGREYVIVLPPGQVTPAPWVNVLANPHFGSIVSENGVAYTWSENAHEFRLTPWHNDPVSDASGEALYLRDEQSGHFWSPTPLPVRAETTYVVRHGFGYSVFETRSGGIRSELWVYVALDAAVKFSVLKVRNESGRPRRLSATGYVEWVLGDVRAKSAMHVHTEIAADSGVLYARNPYSTEFSDRLAFFDVDDPARTLTGDRAEFIGRNGSLQNPAAMKRTRLSGKVGAGLDPCAALQVNFELSDGQEREIVFRLGVGRTADEAGKLVQRSRGAVAARGALEAVRQHWKRTLGAVQVETPDPALDVLANGWLMYQTLACRIWARSGYYQSGGAFGFRDQLQDVMALIHAEPGLLREHLLLCASRQYQEGDVQHWWHPPSGRGVRTHCSDDYLWLPLAVSRYVLGSGDSGVLDEPVLFLEGRPVNPEDDSYYDLPGRSNEVASLYEHCVRAIGNGLHFGAHGLPLIGSGDWNDGMNLVGIGGKGESVWLAFFLCQVLRQFAPLAAAHGDPAFAELCTEEGARLRRSIEQHGWDGQWYRRAYFDDGTPLGSAGNAECRIDSISQSWSVLSGAGDGQRSRLAMQAVDQHLVRRDDALVQLLDPPFDTANLDPGYIRGYVPGVRENGGQYTHAAIWTAMAFAALGERERAWEVLTLINPVNHALTAQAVAIYKVEPYVVTADVYALTPHTGRGGWSWYTGSAGWMYRLILESLLGLRLEGSALHFAPCLPADWTSFKINYRYRETMYSITVEQTQTDDDDMSGVTSVWVDGVEQSDKAIPLVDDQQEHRVEVAVNA</sequence>
<evidence type="ECO:0000259" key="7">
    <source>
        <dbReference type="Pfam" id="PF10091"/>
    </source>
</evidence>
<keyword evidence="1" id="KW-0328">Glycosyltransferase</keyword>
<feature type="region of interest" description="Disordered" evidence="3">
    <location>
        <begin position="817"/>
        <end position="837"/>
    </location>
</feature>
<dbReference type="PANTHER" id="PTHR37469">
    <property type="entry name" value="CELLOBIONIC ACID PHOSPHORYLASE-RELATED"/>
    <property type="match status" value="1"/>
</dbReference>
<dbReference type="SUPFAM" id="SSF74650">
    <property type="entry name" value="Galactose mutarotase-like"/>
    <property type="match status" value="2"/>
</dbReference>
<evidence type="ECO:0000259" key="5">
    <source>
        <dbReference type="Pfam" id="PF03633"/>
    </source>
</evidence>
<dbReference type="PANTHER" id="PTHR37469:SF2">
    <property type="entry name" value="CELLOBIONIC ACID PHOSPHORYLASE"/>
    <property type="match status" value="1"/>
</dbReference>
<feature type="transmembrane region" description="Helical" evidence="4">
    <location>
        <begin position="1021"/>
        <end position="1042"/>
    </location>
</feature>